<dbReference type="InterPro" id="IPR000210">
    <property type="entry name" value="BTB/POZ_dom"/>
</dbReference>
<dbReference type="PhylomeDB" id="B3MG89"/>
<dbReference type="AlphaFoldDB" id="B3MG89"/>
<feature type="domain" description="BACK" evidence="1">
    <location>
        <begin position="238"/>
        <end position="340"/>
    </location>
</feature>
<organism evidence="2 3">
    <name type="scientific">Drosophila ananassae</name>
    <name type="common">Fruit fly</name>
    <dbReference type="NCBI Taxonomy" id="7217"/>
    <lineage>
        <taxon>Eukaryota</taxon>
        <taxon>Metazoa</taxon>
        <taxon>Ecdysozoa</taxon>
        <taxon>Arthropoda</taxon>
        <taxon>Hexapoda</taxon>
        <taxon>Insecta</taxon>
        <taxon>Pterygota</taxon>
        <taxon>Neoptera</taxon>
        <taxon>Endopterygota</taxon>
        <taxon>Diptera</taxon>
        <taxon>Brachycera</taxon>
        <taxon>Muscomorpha</taxon>
        <taxon>Ephydroidea</taxon>
        <taxon>Drosophilidae</taxon>
        <taxon>Drosophila</taxon>
        <taxon>Sophophora</taxon>
    </lineage>
</organism>
<gene>
    <name evidence="2" type="primary">Dana\GF11239</name>
    <name evidence="2" type="synonym">dana_GLEANR_11308</name>
    <name evidence="2" type="ORF">GF11239</name>
</gene>
<dbReference type="Pfam" id="PF15881">
    <property type="entry name" value="DUF4734"/>
    <property type="match status" value="1"/>
</dbReference>
<dbReference type="SMART" id="SM00875">
    <property type="entry name" value="BACK"/>
    <property type="match status" value="1"/>
</dbReference>
<dbReference type="OMA" id="RWLSHDW"/>
<proteinExistence type="predicted"/>
<name>B3MG89_DROAN</name>
<dbReference type="STRING" id="7217.B3MG89"/>
<protein>
    <recommendedName>
        <fullName evidence="1">BACK domain-containing protein</fullName>
    </recommendedName>
</protein>
<sequence length="434" mass="49807">MEAATDVDSCWDEKDDLVDKKAVDSLAAELAAAITGAYMLKKKFTNFCPVEVKPKVSDPKLILTEKLSDATFDEDSESSSSFTSTETVTMEEDPLNKSFSCLPIKTPSNENLKCKQPKKTKLGTHILRLLGDPATGAFKVYVGKYKFICHITVLQLHSQYFRDHHDINVQKVHLPADKVTPSSFYVIYNWMLDNTSKLQKPKCSLVELYSASKFLGIEELVEFCWKITSDVNINGSRAFALFLEAYTWDIPTFKNIMISRIGDFFLNLVASKEFVELDLHSVRELLSMNNVGVNSEIEIFMSGVRWLSHDWKKREVYLHKIMECVRFFLLPPPFLRFLVGEQQTKVFDVISKNKKIVRTVYKVFVYTSAEVCDLAQCAVDQDLELGEQRNWIYNPRCPYHRMPAGNQGQFFTYQQFLDYLESLHDSPPRPPLDS</sequence>
<evidence type="ECO:0000259" key="1">
    <source>
        <dbReference type="SMART" id="SM00875"/>
    </source>
</evidence>
<dbReference type="PANTHER" id="PTHR22667:SF0">
    <property type="entry name" value="AT01380P-RELATED"/>
    <property type="match status" value="1"/>
</dbReference>
<dbReference type="SUPFAM" id="SSF54695">
    <property type="entry name" value="POZ domain"/>
    <property type="match status" value="1"/>
</dbReference>
<dbReference type="eggNOG" id="ENOG502TA1H">
    <property type="taxonomic scope" value="Eukaryota"/>
</dbReference>
<dbReference type="GeneID" id="6494103"/>
<dbReference type="InterPro" id="IPR011705">
    <property type="entry name" value="BACK"/>
</dbReference>
<accession>B3MG89</accession>
<dbReference type="OrthoDB" id="6350321at2759"/>
<dbReference type="InterPro" id="IPR011333">
    <property type="entry name" value="SKP1/BTB/POZ_sf"/>
</dbReference>
<dbReference type="HOGENOM" id="CLU_042340_1_0_1"/>
<dbReference type="InParanoid" id="B3MG89"/>
<keyword evidence="3" id="KW-1185">Reference proteome</keyword>
<dbReference type="Pfam" id="PF07707">
    <property type="entry name" value="BACK"/>
    <property type="match status" value="1"/>
</dbReference>
<reference evidence="2 3" key="1">
    <citation type="journal article" date="2007" name="Nature">
        <title>Evolution of genes and genomes on the Drosophila phylogeny.</title>
        <authorList>
            <consortium name="Drosophila 12 Genomes Consortium"/>
            <person name="Clark A.G."/>
            <person name="Eisen M.B."/>
            <person name="Smith D.R."/>
            <person name="Bergman C.M."/>
            <person name="Oliver B."/>
            <person name="Markow T.A."/>
            <person name="Kaufman T.C."/>
            <person name="Kellis M."/>
            <person name="Gelbart W."/>
            <person name="Iyer V.N."/>
            <person name="Pollard D.A."/>
            <person name="Sackton T.B."/>
            <person name="Larracuente A.M."/>
            <person name="Singh N.D."/>
            <person name="Abad J.P."/>
            <person name="Abt D.N."/>
            <person name="Adryan B."/>
            <person name="Aguade M."/>
            <person name="Akashi H."/>
            <person name="Anderson W.W."/>
            <person name="Aquadro C.F."/>
            <person name="Ardell D.H."/>
            <person name="Arguello R."/>
            <person name="Artieri C.G."/>
            <person name="Barbash D.A."/>
            <person name="Barker D."/>
            <person name="Barsanti P."/>
            <person name="Batterham P."/>
            <person name="Batzoglou S."/>
            <person name="Begun D."/>
            <person name="Bhutkar A."/>
            <person name="Blanco E."/>
            <person name="Bosak S.A."/>
            <person name="Bradley R.K."/>
            <person name="Brand A.D."/>
            <person name="Brent M.R."/>
            <person name="Brooks A.N."/>
            <person name="Brown R.H."/>
            <person name="Butlin R.K."/>
            <person name="Caggese C."/>
            <person name="Calvi B.R."/>
            <person name="Bernardo de Carvalho A."/>
            <person name="Caspi A."/>
            <person name="Castrezana S."/>
            <person name="Celniker S.E."/>
            <person name="Chang J.L."/>
            <person name="Chapple C."/>
            <person name="Chatterji S."/>
            <person name="Chinwalla A."/>
            <person name="Civetta A."/>
            <person name="Clifton S.W."/>
            <person name="Comeron J.M."/>
            <person name="Costello J.C."/>
            <person name="Coyne J.A."/>
            <person name="Daub J."/>
            <person name="David R.G."/>
            <person name="Delcher A.L."/>
            <person name="Delehaunty K."/>
            <person name="Do C.B."/>
            <person name="Ebling H."/>
            <person name="Edwards K."/>
            <person name="Eickbush T."/>
            <person name="Evans J.D."/>
            <person name="Filipski A."/>
            <person name="Findeiss S."/>
            <person name="Freyhult E."/>
            <person name="Fulton L."/>
            <person name="Fulton R."/>
            <person name="Garcia A.C."/>
            <person name="Gardiner A."/>
            <person name="Garfield D.A."/>
            <person name="Garvin B.E."/>
            <person name="Gibson G."/>
            <person name="Gilbert D."/>
            <person name="Gnerre S."/>
            <person name="Godfrey J."/>
            <person name="Good R."/>
            <person name="Gotea V."/>
            <person name="Gravely B."/>
            <person name="Greenberg A.J."/>
            <person name="Griffiths-Jones S."/>
            <person name="Gross S."/>
            <person name="Guigo R."/>
            <person name="Gustafson E.A."/>
            <person name="Haerty W."/>
            <person name="Hahn M.W."/>
            <person name="Halligan D.L."/>
            <person name="Halpern A.L."/>
            <person name="Halter G.M."/>
            <person name="Han M.V."/>
            <person name="Heger A."/>
            <person name="Hillier L."/>
            <person name="Hinrichs A.S."/>
            <person name="Holmes I."/>
            <person name="Hoskins R.A."/>
            <person name="Hubisz M.J."/>
            <person name="Hultmark D."/>
            <person name="Huntley M.A."/>
            <person name="Jaffe D.B."/>
            <person name="Jagadeeshan S."/>
            <person name="Jeck W.R."/>
            <person name="Johnson J."/>
            <person name="Jones C.D."/>
            <person name="Jordan W.C."/>
            <person name="Karpen G.H."/>
            <person name="Kataoka E."/>
            <person name="Keightley P.D."/>
            <person name="Kheradpour P."/>
            <person name="Kirkness E.F."/>
            <person name="Koerich L.B."/>
            <person name="Kristiansen K."/>
            <person name="Kudrna D."/>
            <person name="Kulathinal R.J."/>
            <person name="Kumar S."/>
            <person name="Kwok R."/>
            <person name="Lander E."/>
            <person name="Langley C.H."/>
            <person name="Lapoint R."/>
            <person name="Lazzaro B.P."/>
            <person name="Lee S.J."/>
            <person name="Levesque L."/>
            <person name="Li R."/>
            <person name="Lin C.F."/>
            <person name="Lin M.F."/>
            <person name="Lindblad-Toh K."/>
            <person name="Llopart A."/>
            <person name="Long M."/>
            <person name="Low L."/>
            <person name="Lozovsky E."/>
            <person name="Lu J."/>
            <person name="Luo M."/>
            <person name="Machado C.A."/>
            <person name="Makalowski W."/>
            <person name="Marzo M."/>
            <person name="Matsuda M."/>
            <person name="Matzkin L."/>
            <person name="McAllister B."/>
            <person name="McBride C.S."/>
            <person name="McKernan B."/>
            <person name="McKernan K."/>
            <person name="Mendez-Lago M."/>
            <person name="Minx P."/>
            <person name="Mollenhauer M.U."/>
            <person name="Montooth K."/>
            <person name="Mount S.M."/>
            <person name="Mu X."/>
            <person name="Myers E."/>
            <person name="Negre B."/>
            <person name="Newfeld S."/>
            <person name="Nielsen R."/>
            <person name="Noor M.A."/>
            <person name="O'Grady P."/>
            <person name="Pachter L."/>
            <person name="Papaceit M."/>
            <person name="Parisi M.J."/>
            <person name="Parisi M."/>
            <person name="Parts L."/>
            <person name="Pedersen J.S."/>
            <person name="Pesole G."/>
            <person name="Phillippy A.M."/>
            <person name="Ponting C.P."/>
            <person name="Pop M."/>
            <person name="Porcelli D."/>
            <person name="Powell J.R."/>
            <person name="Prohaska S."/>
            <person name="Pruitt K."/>
            <person name="Puig M."/>
            <person name="Quesneville H."/>
            <person name="Ram K.R."/>
            <person name="Rand D."/>
            <person name="Rasmussen M.D."/>
            <person name="Reed L.K."/>
            <person name="Reenan R."/>
            <person name="Reily A."/>
            <person name="Remington K.A."/>
            <person name="Rieger T.T."/>
            <person name="Ritchie M.G."/>
            <person name="Robin C."/>
            <person name="Rogers Y.H."/>
            <person name="Rohde C."/>
            <person name="Rozas J."/>
            <person name="Rubenfield M.J."/>
            <person name="Ruiz A."/>
            <person name="Russo S."/>
            <person name="Salzberg S.L."/>
            <person name="Sanchez-Gracia A."/>
            <person name="Saranga D.J."/>
            <person name="Sato H."/>
            <person name="Schaeffer S.W."/>
            <person name="Schatz M.C."/>
            <person name="Schlenke T."/>
            <person name="Schwartz R."/>
            <person name="Segarra C."/>
            <person name="Singh R.S."/>
            <person name="Sirot L."/>
            <person name="Sirota M."/>
            <person name="Sisneros N.B."/>
            <person name="Smith C.D."/>
            <person name="Smith T.F."/>
            <person name="Spieth J."/>
            <person name="Stage D.E."/>
            <person name="Stark A."/>
            <person name="Stephan W."/>
            <person name="Strausberg R.L."/>
            <person name="Strempel S."/>
            <person name="Sturgill D."/>
            <person name="Sutton G."/>
            <person name="Sutton G.G."/>
            <person name="Tao W."/>
            <person name="Teichmann S."/>
            <person name="Tobari Y.N."/>
            <person name="Tomimura Y."/>
            <person name="Tsolas J.M."/>
            <person name="Valente V.L."/>
            <person name="Venter E."/>
            <person name="Venter J.C."/>
            <person name="Vicario S."/>
            <person name="Vieira F.G."/>
            <person name="Vilella A.J."/>
            <person name="Villasante A."/>
            <person name="Walenz B."/>
            <person name="Wang J."/>
            <person name="Wasserman M."/>
            <person name="Watts T."/>
            <person name="Wilson D."/>
            <person name="Wilson R.K."/>
            <person name="Wing R.A."/>
            <person name="Wolfner M.F."/>
            <person name="Wong A."/>
            <person name="Wong G.K."/>
            <person name="Wu C.I."/>
            <person name="Wu G."/>
            <person name="Yamamoto D."/>
            <person name="Yang H.P."/>
            <person name="Yang S.P."/>
            <person name="Yorke J.A."/>
            <person name="Yoshida K."/>
            <person name="Zdobnov E."/>
            <person name="Zhang P."/>
            <person name="Zhang Y."/>
            <person name="Zimin A.V."/>
            <person name="Baldwin J."/>
            <person name="Abdouelleil A."/>
            <person name="Abdulkadir J."/>
            <person name="Abebe A."/>
            <person name="Abera B."/>
            <person name="Abreu J."/>
            <person name="Acer S.C."/>
            <person name="Aftuck L."/>
            <person name="Alexander A."/>
            <person name="An P."/>
            <person name="Anderson E."/>
            <person name="Anderson S."/>
            <person name="Arachi H."/>
            <person name="Azer M."/>
            <person name="Bachantsang P."/>
            <person name="Barry A."/>
            <person name="Bayul T."/>
            <person name="Berlin A."/>
            <person name="Bessette D."/>
            <person name="Bloom T."/>
            <person name="Blye J."/>
            <person name="Boguslavskiy L."/>
            <person name="Bonnet C."/>
            <person name="Boukhgalter B."/>
            <person name="Bourzgui I."/>
            <person name="Brown A."/>
            <person name="Cahill P."/>
            <person name="Channer S."/>
            <person name="Cheshatsang Y."/>
            <person name="Chuda L."/>
            <person name="Citroen M."/>
            <person name="Collymore A."/>
            <person name="Cooke P."/>
            <person name="Costello M."/>
            <person name="D'Aco K."/>
            <person name="Daza R."/>
            <person name="De Haan G."/>
            <person name="DeGray S."/>
            <person name="DeMaso C."/>
            <person name="Dhargay N."/>
            <person name="Dooley K."/>
            <person name="Dooley E."/>
            <person name="Doricent M."/>
            <person name="Dorje P."/>
            <person name="Dorjee K."/>
            <person name="Dupes A."/>
            <person name="Elong R."/>
            <person name="Falk J."/>
            <person name="Farina A."/>
            <person name="Faro S."/>
            <person name="Ferguson D."/>
            <person name="Fisher S."/>
            <person name="Foley C.D."/>
            <person name="Franke A."/>
            <person name="Friedrich D."/>
            <person name="Gadbois L."/>
            <person name="Gearin G."/>
            <person name="Gearin C.R."/>
            <person name="Giannoukos G."/>
            <person name="Goode T."/>
            <person name="Graham J."/>
            <person name="Grandbois E."/>
            <person name="Grewal S."/>
            <person name="Gyaltsen K."/>
            <person name="Hafez N."/>
            <person name="Hagos B."/>
            <person name="Hall J."/>
            <person name="Henson C."/>
            <person name="Hollinger A."/>
            <person name="Honan T."/>
            <person name="Huard M.D."/>
            <person name="Hughes L."/>
            <person name="Hurhula B."/>
            <person name="Husby M.E."/>
            <person name="Kamat A."/>
            <person name="Kanga B."/>
            <person name="Kashin S."/>
            <person name="Khazanovich D."/>
            <person name="Kisner P."/>
            <person name="Lance K."/>
            <person name="Lara M."/>
            <person name="Lee W."/>
            <person name="Lennon N."/>
            <person name="Letendre F."/>
            <person name="LeVine R."/>
            <person name="Lipovsky A."/>
            <person name="Liu X."/>
            <person name="Liu J."/>
            <person name="Liu S."/>
            <person name="Lokyitsang T."/>
            <person name="Lokyitsang Y."/>
            <person name="Lubonja R."/>
            <person name="Lui A."/>
            <person name="MacDonald P."/>
            <person name="Magnisalis V."/>
            <person name="Maru K."/>
            <person name="Matthews C."/>
            <person name="McCusker W."/>
            <person name="McDonough S."/>
            <person name="Mehta T."/>
            <person name="Meldrim J."/>
            <person name="Meneus L."/>
            <person name="Mihai O."/>
            <person name="Mihalev A."/>
            <person name="Mihova T."/>
            <person name="Mittelman R."/>
            <person name="Mlenga V."/>
            <person name="Montmayeur A."/>
            <person name="Mulrain L."/>
            <person name="Navidi A."/>
            <person name="Naylor J."/>
            <person name="Negash T."/>
            <person name="Nguyen T."/>
            <person name="Nguyen N."/>
            <person name="Nicol R."/>
            <person name="Norbu C."/>
            <person name="Norbu N."/>
            <person name="Novod N."/>
            <person name="O'Neill B."/>
            <person name="Osman S."/>
            <person name="Markiewicz E."/>
            <person name="Oyono O.L."/>
            <person name="Patti C."/>
            <person name="Phunkhang P."/>
            <person name="Pierre F."/>
            <person name="Priest M."/>
            <person name="Raghuraman S."/>
            <person name="Rege F."/>
            <person name="Reyes R."/>
            <person name="Rise C."/>
            <person name="Rogov P."/>
            <person name="Ross K."/>
            <person name="Ryan E."/>
            <person name="Settipalli S."/>
            <person name="Shea T."/>
            <person name="Sherpa N."/>
            <person name="Shi L."/>
            <person name="Shih D."/>
            <person name="Sparrow T."/>
            <person name="Spaulding J."/>
            <person name="Stalker J."/>
            <person name="Stange-Thomann N."/>
            <person name="Stavropoulos S."/>
            <person name="Stone C."/>
            <person name="Strader C."/>
            <person name="Tesfaye S."/>
            <person name="Thomson T."/>
            <person name="Thoulutsang Y."/>
            <person name="Thoulutsang D."/>
            <person name="Topham K."/>
            <person name="Topping I."/>
            <person name="Tsamla T."/>
            <person name="Vassiliev H."/>
            <person name="Vo A."/>
            <person name="Wangchuk T."/>
            <person name="Wangdi T."/>
            <person name="Weiand M."/>
            <person name="Wilkinson J."/>
            <person name="Wilson A."/>
            <person name="Yadav S."/>
            <person name="Young G."/>
            <person name="Yu Q."/>
            <person name="Zembek L."/>
            <person name="Zhong D."/>
            <person name="Zimmer A."/>
            <person name="Zwirko Z."/>
            <person name="Jaffe D.B."/>
            <person name="Alvarez P."/>
            <person name="Brockman W."/>
            <person name="Butler J."/>
            <person name="Chin C."/>
            <person name="Gnerre S."/>
            <person name="Grabherr M."/>
            <person name="Kleber M."/>
            <person name="Mauceli E."/>
            <person name="MacCallum I."/>
        </authorList>
    </citation>
    <scope>NUCLEOTIDE SEQUENCE [LARGE SCALE GENOMIC DNA]</scope>
    <source>
        <strain evidence="3">Tucson 14024-0371.13</strain>
    </source>
</reference>
<dbReference type="PANTHER" id="PTHR22667">
    <property type="entry name" value="AT01380P-RELATED"/>
    <property type="match status" value="1"/>
</dbReference>
<dbReference type="Pfam" id="PF00651">
    <property type="entry name" value="BTB"/>
    <property type="match status" value="1"/>
</dbReference>
<dbReference type="KEGG" id="dan:6494103"/>
<dbReference type="Gene3D" id="1.25.40.420">
    <property type="match status" value="1"/>
</dbReference>
<dbReference type="Gene3D" id="3.30.710.10">
    <property type="entry name" value="Potassium Channel Kv1.1, Chain A"/>
    <property type="match status" value="1"/>
</dbReference>
<evidence type="ECO:0000313" key="3">
    <source>
        <dbReference type="Proteomes" id="UP000007801"/>
    </source>
</evidence>
<dbReference type="Proteomes" id="UP000007801">
    <property type="component" value="Unassembled WGS sequence"/>
</dbReference>
<evidence type="ECO:0000313" key="2">
    <source>
        <dbReference type="EMBL" id="EDV37792.1"/>
    </source>
</evidence>
<dbReference type="InterPro" id="IPR031750">
    <property type="entry name" value="DUF4734"/>
</dbReference>
<dbReference type="SMR" id="B3MG89"/>
<dbReference type="EMBL" id="CH902619">
    <property type="protein sequence ID" value="EDV37792.1"/>
    <property type="molecule type" value="Genomic_DNA"/>
</dbReference>